<sequence>MSLLKEFAGSLLLLAVYIATAPILAKYIDASECAKTIFDVDTVGEYLAVANIDELTGIKYHIWSGHKLMIHFVPVIGDADTFASYIQLPKTTGNS</sequence>
<evidence type="ECO:0000313" key="1">
    <source>
        <dbReference type="EMBL" id="MCC3803937.1"/>
    </source>
</evidence>
<dbReference type="Proteomes" id="UP000726777">
    <property type="component" value="Unassembled WGS sequence"/>
</dbReference>
<organism evidence="1 2">
    <name type="scientific">Vibrio parahaemolyticus</name>
    <dbReference type="NCBI Taxonomy" id="670"/>
    <lineage>
        <taxon>Bacteria</taxon>
        <taxon>Pseudomonadati</taxon>
        <taxon>Pseudomonadota</taxon>
        <taxon>Gammaproteobacteria</taxon>
        <taxon>Vibrionales</taxon>
        <taxon>Vibrionaceae</taxon>
        <taxon>Vibrio</taxon>
    </lineage>
</organism>
<comment type="caution">
    <text evidence="1">The sequence shown here is derived from an EMBL/GenBank/DDBJ whole genome shotgun (WGS) entry which is preliminary data.</text>
</comment>
<proteinExistence type="predicted"/>
<protein>
    <submittedName>
        <fullName evidence="1">Uncharacterized protein</fullName>
    </submittedName>
</protein>
<reference evidence="1" key="1">
    <citation type="submission" date="2020-09" db="EMBL/GenBank/DDBJ databases">
        <title>Genome sequence of Vibrio parahaemolyticus isolates.</title>
        <authorList>
            <person name="Hammerl J.A."/>
            <person name="Strauch E."/>
        </authorList>
    </citation>
    <scope>NUCLEOTIDE SEQUENCE</scope>
    <source>
        <strain evidence="1">17-VB00146</strain>
    </source>
</reference>
<dbReference type="AlphaFoldDB" id="A0A9Q3YHV5"/>
<accession>A0A9Q3YHV5</accession>
<name>A0A9Q3YHV5_VIBPH</name>
<dbReference type="RefSeq" id="WP_228085611.1">
    <property type="nucleotide sequence ID" value="NZ_JACVHL010000002.1"/>
</dbReference>
<dbReference type="EMBL" id="JACVHL010000002">
    <property type="protein sequence ID" value="MCC3803937.1"/>
    <property type="molecule type" value="Genomic_DNA"/>
</dbReference>
<evidence type="ECO:0000313" key="2">
    <source>
        <dbReference type="Proteomes" id="UP000726777"/>
    </source>
</evidence>
<gene>
    <name evidence="1" type="ORF">IB292_02690</name>
</gene>